<accession>A0AAD7HVX1</accession>
<protein>
    <submittedName>
        <fullName evidence="3">Uncharacterized protein</fullName>
    </submittedName>
</protein>
<organism evidence="3 4">
    <name type="scientific">Mycena metata</name>
    <dbReference type="NCBI Taxonomy" id="1033252"/>
    <lineage>
        <taxon>Eukaryota</taxon>
        <taxon>Fungi</taxon>
        <taxon>Dikarya</taxon>
        <taxon>Basidiomycota</taxon>
        <taxon>Agaricomycotina</taxon>
        <taxon>Agaricomycetes</taxon>
        <taxon>Agaricomycetidae</taxon>
        <taxon>Agaricales</taxon>
        <taxon>Marasmiineae</taxon>
        <taxon>Mycenaceae</taxon>
        <taxon>Mycena</taxon>
    </lineage>
</organism>
<feature type="signal peptide" evidence="2">
    <location>
        <begin position="1"/>
        <end position="16"/>
    </location>
</feature>
<dbReference type="Proteomes" id="UP001215598">
    <property type="component" value="Unassembled WGS sequence"/>
</dbReference>
<reference evidence="3" key="1">
    <citation type="submission" date="2023-03" db="EMBL/GenBank/DDBJ databases">
        <title>Massive genome expansion in bonnet fungi (Mycena s.s.) driven by repeated elements and novel gene families across ecological guilds.</title>
        <authorList>
            <consortium name="Lawrence Berkeley National Laboratory"/>
            <person name="Harder C.B."/>
            <person name="Miyauchi S."/>
            <person name="Viragh M."/>
            <person name="Kuo A."/>
            <person name="Thoen E."/>
            <person name="Andreopoulos B."/>
            <person name="Lu D."/>
            <person name="Skrede I."/>
            <person name="Drula E."/>
            <person name="Henrissat B."/>
            <person name="Morin E."/>
            <person name="Kohler A."/>
            <person name="Barry K."/>
            <person name="LaButti K."/>
            <person name="Morin E."/>
            <person name="Salamov A."/>
            <person name="Lipzen A."/>
            <person name="Mereny Z."/>
            <person name="Hegedus B."/>
            <person name="Baldrian P."/>
            <person name="Stursova M."/>
            <person name="Weitz H."/>
            <person name="Taylor A."/>
            <person name="Grigoriev I.V."/>
            <person name="Nagy L.G."/>
            <person name="Martin F."/>
            <person name="Kauserud H."/>
        </authorList>
    </citation>
    <scope>NUCLEOTIDE SEQUENCE</scope>
    <source>
        <strain evidence="3">CBHHK182m</strain>
    </source>
</reference>
<gene>
    <name evidence="3" type="ORF">B0H16DRAFT_1587810</name>
</gene>
<evidence type="ECO:0000313" key="4">
    <source>
        <dbReference type="Proteomes" id="UP001215598"/>
    </source>
</evidence>
<proteinExistence type="predicted"/>
<evidence type="ECO:0000256" key="2">
    <source>
        <dbReference type="SAM" id="SignalP"/>
    </source>
</evidence>
<name>A0AAD7HVX1_9AGAR</name>
<evidence type="ECO:0000313" key="3">
    <source>
        <dbReference type="EMBL" id="KAJ7728865.1"/>
    </source>
</evidence>
<dbReference type="EMBL" id="JARKIB010000169">
    <property type="protein sequence ID" value="KAJ7728865.1"/>
    <property type="molecule type" value="Genomic_DNA"/>
</dbReference>
<feature type="region of interest" description="Disordered" evidence="1">
    <location>
        <begin position="30"/>
        <end position="51"/>
    </location>
</feature>
<keyword evidence="4" id="KW-1185">Reference proteome</keyword>
<sequence length="107" mass="11369">MLFIAAAAAAVLPLLALRVAGSPAPASFEELSLQRRDDTPEPQFPSSPATCGQCQQASMQVPIVIANPGSFIDVLTCGCTEPFKSTFRMSSHLFLFSFTSSQSDLAE</sequence>
<dbReference type="AlphaFoldDB" id="A0AAD7HVX1"/>
<feature type="chain" id="PRO_5042108885" evidence="2">
    <location>
        <begin position="17"/>
        <end position="107"/>
    </location>
</feature>
<keyword evidence="2" id="KW-0732">Signal</keyword>
<comment type="caution">
    <text evidence="3">The sequence shown here is derived from an EMBL/GenBank/DDBJ whole genome shotgun (WGS) entry which is preliminary data.</text>
</comment>
<feature type="non-terminal residue" evidence="3">
    <location>
        <position position="107"/>
    </location>
</feature>
<evidence type="ECO:0000256" key="1">
    <source>
        <dbReference type="SAM" id="MobiDB-lite"/>
    </source>
</evidence>